<name>A0A1G1W743_9BACT</name>
<gene>
    <name evidence="7" type="ORF">A2172_04660</name>
</gene>
<keyword evidence="2" id="KW-0210">Decarboxylase</keyword>
<evidence type="ECO:0000259" key="6">
    <source>
        <dbReference type="Pfam" id="PF02784"/>
    </source>
</evidence>
<dbReference type="Gene3D" id="3.20.20.10">
    <property type="entry name" value="Alanine racemase"/>
    <property type="match status" value="1"/>
</dbReference>
<evidence type="ECO:0000256" key="2">
    <source>
        <dbReference type="ARBA" id="ARBA00022793"/>
    </source>
</evidence>
<dbReference type="InterPro" id="IPR022653">
    <property type="entry name" value="De-COase2_pyr-phos_BS"/>
</dbReference>
<organism evidence="7 8">
    <name type="scientific">Candidatus Woykebacteria bacterium RBG_13_40_15</name>
    <dbReference type="NCBI Taxonomy" id="1802593"/>
    <lineage>
        <taxon>Bacteria</taxon>
        <taxon>Candidatus Woykeibacteriota</taxon>
    </lineage>
</organism>
<sequence>MPMSIDFQSRLFPHLSKIVDHYGTPFHIYDVRGLLENGTDLTRKFMGQFQFKEFFAVKANPNPEVLKLMRGMGFGFDCSSIPELVLATLVGAKPGDVMFTSNNTSTAEFQAALDIGCIFNLDDITMIENVPEPFPRLICFRYNPGERRSGTSFIGVPVEAKYGVRHDQLINAYRMAMARGANRFGLHTMIASNTLDCSYMIETVRMLLEVVEEVSAELGIKFKFINMGGGIGIPYHPNDAPFDLFQLAHEARYLLHRFKERNGYVPALYMESGRAMTGPFGILVTRVLNRMSKHREYVGVDACMSSLMRPGMYRNSQIAEGAGYHHITVLNRYGHPKSGPTEVVDIVGSLCENCDKFAVRRELPMAEVDDLVVIHDTGAHGHAMGFIYNGRLRPAELMLCEDGSVRLIRRAETIEDYLRTVADLEPNVMQL</sequence>
<evidence type="ECO:0000256" key="4">
    <source>
        <dbReference type="ARBA" id="ARBA00023239"/>
    </source>
</evidence>
<protein>
    <submittedName>
        <fullName evidence="7">Diaminopimelate decarboxylase</fullName>
    </submittedName>
</protein>
<dbReference type="FunFam" id="3.20.20.10:FF:000003">
    <property type="entry name" value="Diaminopimelate decarboxylase"/>
    <property type="match status" value="1"/>
</dbReference>
<dbReference type="InterPro" id="IPR000183">
    <property type="entry name" value="Orn/DAP/Arg_de-COase"/>
</dbReference>
<dbReference type="InterPro" id="IPR029066">
    <property type="entry name" value="PLP-binding_barrel"/>
</dbReference>
<evidence type="ECO:0000256" key="1">
    <source>
        <dbReference type="ARBA" id="ARBA00001933"/>
    </source>
</evidence>
<dbReference type="Proteomes" id="UP000176631">
    <property type="component" value="Unassembled WGS sequence"/>
</dbReference>
<feature type="domain" description="Orn/DAP/Arg decarboxylase 2 N-terminal" evidence="6">
    <location>
        <begin position="47"/>
        <end position="277"/>
    </location>
</feature>
<dbReference type="PROSITE" id="PS00878">
    <property type="entry name" value="ODR_DC_2_1"/>
    <property type="match status" value="1"/>
</dbReference>
<evidence type="ECO:0000313" key="7">
    <source>
        <dbReference type="EMBL" id="OGY23478.1"/>
    </source>
</evidence>
<dbReference type="EMBL" id="MHCP01000025">
    <property type="protein sequence ID" value="OGY23478.1"/>
    <property type="molecule type" value="Genomic_DNA"/>
</dbReference>
<dbReference type="Gene3D" id="2.40.37.10">
    <property type="entry name" value="Lyase, Ornithine Decarboxylase, Chain A, domain 1"/>
    <property type="match status" value="1"/>
</dbReference>
<dbReference type="PANTHER" id="PTHR43727:SF2">
    <property type="entry name" value="GROUP IV DECARBOXYLASE"/>
    <property type="match status" value="1"/>
</dbReference>
<dbReference type="PRINTS" id="PR01181">
    <property type="entry name" value="DAPDCRBXLASE"/>
</dbReference>
<reference evidence="7 8" key="1">
    <citation type="journal article" date="2016" name="Nat. Commun.">
        <title>Thousands of microbial genomes shed light on interconnected biogeochemical processes in an aquifer system.</title>
        <authorList>
            <person name="Anantharaman K."/>
            <person name="Brown C.T."/>
            <person name="Hug L.A."/>
            <person name="Sharon I."/>
            <person name="Castelle C.J."/>
            <person name="Probst A.J."/>
            <person name="Thomas B.C."/>
            <person name="Singh A."/>
            <person name="Wilkins M.J."/>
            <person name="Karaoz U."/>
            <person name="Brodie E.L."/>
            <person name="Williams K.H."/>
            <person name="Hubbard S.S."/>
            <person name="Banfield J.F."/>
        </authorList>
    </citation>
    <scope>NUCLEOTIDE SEQUENCE [LARGE SCALE GENOMIC DNA]</scope>
</reference>
<proteinExistence type="predicted"/>
<dbReference type="Pfam" id="PF02784">
    <property type="entry name" value="Orn_Arg_deC_N"/>
    <property type="match status" value="1"/>
</dbReference>
<feature type="modified residue" description="N6-(pyridoxal phosphate)lysine" evidence="5">
    <location>
        <position position="58"/>
    </location>
</feature>
<dbReference type="STRING" id="1802593.A2172_04660"/>
<evidence type="ECO:0000256" key="3">
    <source>
        <dbReference type="ARBA" id="ARBA00022898"/>
    </source>
</evidence>
<dbReference type="CDD" id="cd06828">
    <property type="entry name" value="PLPDE_III_DapDC"/>
    <property type="match status" value="1"/>
</dbReference>
<dbReference type="PRINTS" id="PR01179">
    <property type="entry name" value="ODADCRBXLASE"/>
</dbReference>
<dbReference type="SUPFAM" id="SSF50621">
    <property type="entry name" value="Alanine racemase C-terminal domain-like"/>
    <property type="match status" value="1"/>
</dbReference>
<keyword evidence="4" id="KW-0456">Lyase</keyword>
<accession>A0A1G1W743</accession>
<comment type="cofactor">
    <cofactor evidence="1 5">
        <name>pyridoxal 5'-phosphate</name>
        <dbReference type="ChEBI" id="CHEBI:597326"/>
    </cofactor>
</comment>
<feature type="active site" description="Proton donor" evidence="5">
    <location>
        <position position="351"/>
    </location>
</feature>
<dbReference type="InterPro" id="IPR002986">
    <property type="entry name" value="DAP_deCOOHase_LysA"/>
</dbReference>
<dbReference type="SUPFAM" id="SSF51419">
    <property type="entry name" value="PLP-binding barrel"/>
    <property type="match status" value="1"/>
</dbReference>
<dbReference type="GO" id="GO:0008836">
    <property type="term" value="F:diaminopimelate decarboxylase activity"/>
    <property type="evidence" value="ECO:0007669"/>
    <property type="project" value="InterPro"/>
</dbReference>
<dbReference type="InterPro" id="IPR009006">
    <property type="entry name" value="Ala_racemase/Decarboxylase_C"/>
</dbReference>
<dbReference type="PANTHER" id="PTHR43727">
    <property type="entry name" value="DIAMINOPIMELATE DECARBOXYLASE"/>
    <property type="match status" value="1"/>
</dbReference>
<evidence type="ECO:0000313" key="8">
    <source>
        <dbReference type="Proteomes" id="UP000176631"/>
    </source>
</evidence>
<comment type="caution">
    <text evidence="7">The sequence shown here is derived from an EMBL/GenBank/DDBJ whole genome shotgun (WGS) entry which is preliminary data.</text>
</comment>
<evidence type="ECO:0000256" key="5">
    <source>
        <dbReference type="PIRSR" id="PIRSR600183-50"/>
    </source>
</evidence>
<dbReference type="AlphaFoldDB" id="A0A1G1W743"/>
<dbReference type="GO" id="GO:0009089">
    <property type="term" value="P:lysine biosynthetic process via diaminopimelate"/>
    <property type="evidence" value="ECO:0007669"/>
    <property type="project" value="InterPro"/>
</dbReference>
<keyword evidence="3 5" id="KW-0663">Pyridoxal phosphate</keyword>
<dbReference type="InterPro" id="IPR022644">
    <property type="entry name" value="De-COase2_N"/>
</dbReference>